<reference evidence="2" key="1">
    <citation type="submission" date="2014-09" db="EMBL/GenBank/DDBJ databases">
        <authorList>
            <person name="Magalhaes I.L.F."/>
            <person name="Oliveira U."/>
            <person name="Santos F.R."/>
            <person name="Vidigal T.H.D.A."/>
            <person name="Brescovit A.D."/>
            <person name="Santos A.J."/>
        </authorList>
    </citation>
    <scope>NUCLEOTIDE SEQUENCE</scope>
    <source>
        <tissue evidence="2">Shoot tissue taken approximately 20 cm above the soil surface</tissue>
    </source>
</reference>
<organism evidence="2">
    <name type="scientific">Arundo donax</name>
    <name type="common">Giant reed</name>
    <name type="synonym">Donax arundinaceus</name>
    <dbReference type="NCBI Taxonomy" id="35708"/>
    <lineage>
        <taxon>Eukaryota</taxon>
        <taxon>Viridiplantae</taxon>
        <taxon>Streptophyta</taxon>
        <taxon>Embryophyta</taxon>
        <taxon>Tracheophyta</taxon>
        <taxon>Spermatophyta</taxon>
        <taxon>Magnoliopsida</taxon>
        <taxon>Liliopsida</taxon>
        <taxon>Poales</taxon>
        <taxon>Poaceae</taxon>
        <taxon>PACMAD clade</taxon>
        <taxon>Arundinoideae</taxon>
        <taxon>Arundineae</taxon>
        <taxon>Arundo</taxon>
    </lineage>
</organism>
<reference evidence="2" key="2">
    <citation type="journal article" date="2015" name="Data Brief">
        <title>Shoot transcriptome of the giant reed, Arundo donax.</title>
        <authorList>
            <person name="Barrero R.A."/>
            <person name="Guerrero F.D."/>
            <person name="Moolhuijzen P."/>
            <person name="Goolsby J.A."/>
            <person name="Tidwell J."/>
            <person name="Bellgard S.E."/>
            <person name="Bellgard M.I."/>
        </authorList>
    </citation>
    <scope>NUCLEOTIDE SEQUENCE</scope>
    <source>
        <tissue evidence="2">Shoot tissue taken approximately 20 cm above the soil surface</tissue>
    </source>
</reference>
<dbReference type="AlphaFoldDB" id="A0A0A9AVX4"/>
<sequence length="55" mass="5410">MLAADTFLLGGAPPVPALFGCITSYTSTTGNGNSTNSSEASTGLLGMNRGSLCPS</sequence>
<proteinExistence type="predicted"/>
<accession>A0A0A9AVX4</accession>
<name>A0A0A9AVX4_ARUDO</name>
<feature type="compositionally biased region" description="Low complexity" evidence="1">
    <location>
        <begin position="27"/>
        <end position="43"/>
    </location>
</feature>
<evidence type="ECO:0000313" key="2">
    <source>
        <dbReference type="EMBL" id="JAD55276.1"/>
    </source>
</evidence>
<protein>
    <submittedName>
        <fullName evidence="2">Uncharacterized protein</fullName>
    </submittedName>
</protein>
<feature type="region of interest" description="Disordered" evidence="1">
    <location>
        <begin position="27"/>
        <end position="55"/>
    </location>
</feature>
<dbReference type="EMBL" id="GBRH01242619">
    <property type="protein sequence ID" value="JAD55276.1"/>
    <property type="molecule type" value="Transcribed_RNA"/>
</dbReference>
<evidence type="ECO:0000256" key="1">
    <source>
        <dbReference type="SAM" id="MobiDB-lite"/>
    </source>
</evidence>